<dbReference type="PATRIC" id="fig|2033.7.peg.1549"/>
<evidence type="ECO:0000313" key="1">
    <source>
        <dbReference type="EMBL" id="KTS13433.1"/>
    </source>
</evidence>
<comment type="caution">
    <text evidence="1">The sequence shown here is derived from an EMBL/GenBank/DDBJ whole genome shotgun (WGS) entry which is preliminary data.</text>
</comment>
<dbReference type="EMBL" id="LDRV01000026">
    <property type="protein sequence ID" value="KTS13433.1"/>
    <property type="molecule type" value="Genomic_DNA"/>
</dbReference>
<name>A0A147F9Z5_MICTE</name>
<reference evidence="1 2" key="1">
    <citation type="journal article" date="2016" name="Front. Microbiol.">
        <title>Genomic Resource of Rice Seed Associated Bacteria.</title>
        <authorList>
            <person name="Midha S."/>
            <person name="Bansal K."/>
            <person name="Sharma S."/>
            <person name="Kumar N."/>
            <person name="Patil P.P."/>
            <person name="Chaudhry V."/>
            <person name="Patil P.B."/>
        </authorList>
    </citation>
    <scope>NUCLEOTIDE SEQUENCE [LARGE SCALE GENOMIC DNA]</scope>
    <source>
        <strain evidence="1 2">RSA3</strain>
    </source>
</reference>
<organism evidence="1 2">
    <name type="scientific">Microbacterium testaceum</name>
    <name type="common">Aureobacterium testaceum</name>
    <name type="synonym">Brevibacterium testaceum</name>
    <dbReference type="NCBI Taxonomy" id="2033"/>
    <lineage>
        <taxon>Bacteria</taxon>
        <taxon>Bacillati</taxon>
        <taxon>Actinomycetota</taxon>
        <taxon>Actinomycetes</taxon>
        <taxon>Micrococcales</taxon>
        <taxon>Microbacteriaceae</taxon>
        <taxon>Microbacterium</taxon>
    </lineage>
</organism>
<proteinExistence type="predicted"/>
<protein>
    <submittedName>
        <fullName evidence="1">Uncharacterized protein</fullName>
    </submittedName>
</protein>
<dbReference type="Proteomes" id="UP000072189">
    <property type="component" value="Unassembled WGS sequence"/>
</dbReference>
<sequence>MTIGVLSICGCSPAAPSYDDVRAETDAVLQSVADLVPEPKEVVPNDSIEPYSCSDPLLSGRKKGSFYTGQWAVFVDDDFDVREFLEKFPAALGDEWHEDDLRVPVNFAQIHLVRDAPRMTLTLEEATIDGRKAIDLLAISRCGALSEDQRP</sequence>
<dbReference type="AlphaFoldDB" id="A0A147F9Z5"/>
<accession>A0A147F9Z5</accession>
<gene>
    <name evidence="1" type="ORF">RSA3_04830</name>
</gene>
<evidence type="ECO:0000313" key="2">
    <source>
        <dbReference type="Proteomes" id="UP000072189"/>
    </source>
</evidence>